<organism evidence="8 9">
    <name type="scientific">Herminiimonas aquatilis</name>
    <dbReference type="NCBI Taxonomy" id="345342"/>
    <lineage>
        <taxon>Bacteria</taxon>
        <taxon>Pseudomonadati</taxon>
        <taxon>Pseudomonadota</taxon>
        <taxon>Betaproteobacteria</taxon>
        <taxon>Burkholderiales</taxon>
        <taxon>Oxalobacteraceae</taxon>
        <taxon>Herminiimonas</taxon>
    </lineage>
</organism>
<evidence type="ECO:0000256" key="3">
    <source>
        <dbReference type="ARBA" id="ARBA00011738"/>
    </source>
</evidence>
<comment type="caution">
    <text evidence="8">The sequence shown here is derived from an EMBL/GenBank/DDBJ whole genome shotgun (WGS) entry which is preliminary data.</text>
</comment>
<name>A0ABW2J4V4_9BURK</name>
<dbReference type="SUPFAM" id="SSF53187">
    <property type="entry name" value="Zn-dependent exopeptidases"/>
    <property type="match status" value="1"/>
</dbReference>
<evidence type="ECO:0000259" key="7">
    <source>
        <dbReference type="Pfam" id="PF07687"/>
    </source>
</evidence>
<proteinExistence type="inferred from homology"/>
<dbReference type="EMBL" id="JBHTCC010000001">
    <property type="protein sequence ID" value="MFC7298040.1"/>
    <property type="molecule type" value="Genomic_DNA"/>
</dbReference>
<evidence type="ECO:0000256" key="2">
    <source>
        <dbReference type="ARBA" id="ARBA00006153"/>
    </source>
</evidence>
<dbReference type="InterPro" id="IPR036264">
    <property type="entry name" value="Bact_exopeptidase_dim_dom"/>
</dbReference>
<dbReference type="Gene3D" id="3.40.630.10">
    <property type="entry name" value="Zn peptidases"/>
    <property type="match status" value="1"/>
</dbReference>
<keyword evidence="9" id="KW-1185">Reference proteome</keyword>
<dbReference type="CDD" id="cd03884">
    <property type="entry name" value="M20_bAS"/>
    <property type="match status" value="1"/>
</dbReference>
<evidence type="ECO:0000256" key="6">
    <source>
        <dbReference type="ARBA" id="ARBA00023211"/>
    </source>
</evidence>
<protein>
    <submittedName>
        <fullName evidence="8">Allantoate amidohydrolase</fullName>
    </submittedName>
</protein>
<dbReference type="InterPro" id="IPR011650">
    <property type="entry name" value="Peptidase_M20_dimer"/>
</dbReference>
<evidence type="ECO:0000256" key="5">
    <source>
        <dbReference type="ARBA" id="ARBA00022801"/>
    </source>
</evidence>
<dbReference type="NCBIfam" id="TIGR01879">
    <property type="entry name" value="hydantase"/>
    <property type="match status" value="1"/>
</dbReference>
<keyword evidence="4" id="KW-0479">Metal-binding</keyword>
<dbReference type="RefSeq" id="WP_382233162.1">
    <property type="nucleotide sequence ID" value="NZ_JBHTCC010000001.1"/>
</dbReference>
<gene>
    <name evidence="8" type="ORF">ACFQO0_06295</name>
</gene>
<dbReference type="PANTHER" id="PTHR32494:SF19">
    <property type="entry name" value="ALLANTOATE DEIMINASE-RELATED"/>
    <property type="match status" value="1"/>
</dbReference>
<comment type="cofactor">
    <cofactor evidence="1">
        <name>Mn(2+)</name>
        <dbReference type="ChEBI" id="CHEBI:29035"/>
    </cofactor>
</comment>
<dbReference type="InterPro" id="IPR002933">
    <property type="entry name" value="Peptidase_M20"/>
</dbReference>
<dbReference type="Gene3D" id="3.30.70.360">
    <property type="match status" value="1"/>
</dbReference>
<evidence type="ECO:0000256" key="4">
    <source>
        <dbReference type="ARBA" id="ARBA00022723"/>
    </source>
</evidence>
<evidence type="ECO:0000313" key="9">
    <source>
        <dbReference type="Proteomes" id="UP001596379"/>
    </source>
</evidence>
<dbReference type="Pfam" id="PF01546">
    <property type="entry name" value="Peptidase_M20"/>
    <property type="match status" value="1"/>
</dbReference>
<sequence length="430" mass="46150">MNATFMHGNSAIGNEIMERLHLLAQYTEQDGMMTRTYLTPAHRGASGQIAAWMRDAGMSVRRDAVGNVIGRYEGSDTHAALLMTGSHFDTVRNGGIYDGLLGILLPISCIASWHQQGLRFPFPIEVVAFSEEEGVRFKAPMLGSRAIAGTFEQRVLKHIDDHGVTMLNAMKNADLDPTQIAAAAALPDSIAAFVEVHIEQGPVLLNEDLALGVVTAIAGATRYMLELTGIAGHAGTVPMTMRHDAAMAAAEFALYVEQRCSRIPDLVGTIGQWEIPNGATNVIPGRVVLSLDVRAGEDAERLAAIADITAELDRICVQRDVRSSLKKTYETSSAVCADWLQQGWYAALERKGCKSRSLPSGAGHDAMAIAAISPIAMLFVRCGNGGISHNPLETMAMEDAALAAEVFMDFVEHFDALGSAKNSALSSRNK</sequence>
<reference evidence="9" key="1">
    <citation type="journal article" date="2019" name="Int. J. Syst. Evol. Microbiol.">
        <title>The Global Catalogue of Microorganisms (GCM) 10K type strain sequencing project: providing services to taxonomists for standard genome sequencing and annotation.</title>
        <authorList>
            <consortium name="The Broad Institute Genomics Platform"/>
            <consortium name="The Broad Institute Genome Sequencing Center for Infectious Disease"/>
            <person name="Wu L."/>
            <person name="Ma J."/>
        </authorList>
    </citation>
    <scope>NUCLEOTIDE SEQUENCE [LARGE SCALE GENOMIC DNA]</scope>
    <source>
        <strain evidence="9">CCUG 36956</strain>
    </source>
</reference>
<evidence type="ECO:0000313" key="8">
    <source>
        <dbReference type="EMBL" id="MFC7298040.1"/>
    </source>
</evidence>
<dbReference type="NCBIfam" id="NF006775">
    <property type="entry name" value="PRK09290.2-5"/>
    <property type="match status" value="1"/>
</dbReference>
<dbReference type="Proteomes" id="UP001596379">
    <property type="component" value="Unassembled WGS sequence"/>
</dbReference>
<evidence type="ECO:0000256" key="1">
    <source>
        <dbReference type="ARBA" id="ARBA00001936"/>
    </source>
</evidence>
<keyword evidence="5" id="KW-0378">Hydrolase</keyword>
<accession>A0ABW2J4V4</accession>
<dbReference type="PIRSF" id="PIRSF001235">
    <property type="entry name" value="Amidase_carbamoylase"/>
    <property type="match status" value="1"/>
</dbReference>
<feature type="domain" description="Peptidase M20 dimerisation" evidence="7">
    <location>
        <begin position="218"/>
        <end position="317"/>
    </location>
</feature>
<comment type="similarity">
    <text evidence="2">Belongs to the peptidase M20 family.</text>
</comment>
<comment type="subunit">
    <text evidence="3">Homodimer.</text>
</comment>
<dbReference type="InterPro" id="IPR010158">
    <property type="entry name" value="Amidase_Cbmase"/>
</dbReference>
<dbReference type="PANTHER" id="PTHR32494">
    <property type="entry name" value="ALLANTOATE DEIMINASE-RELATED"/>
    <property type="match status" value="1"/>
</dbReference>
<dbReference type="SUPFAM" id="SSF55031">
    <property type="entry name" value="Bacterial exopeptidase dimerisation domain"/>
    <property type="match status" value="1"/>
</dbReference>
<dbReference type="Pfam" id="PF07687">
    <property type="entry name" value="M20_dimer"/>
    <property type="match status" value="1"/>
</dbReference>
<keyword evidence="6" id="KW-0464">Manganese</keyword>